<protein>
    <recommendedName>
        <fullName evidence="3">HEPN domain-containing protein</fullName>
    </recommendedName>
</protein>
<dbReference type="Proteomes" id="UP000216442">
    <property type="component" value="Unassembled WGS sequence"/>
</dbReference>
<reference evidence="1 2" key="1">
    <citation type="submission" date="2017-08" db="EMBL/GenBank/DDBJ databases">
        <title>Mesorhizobium wenxinae sp. nov., a novel rhizobial species isolated from root nodules of chickpea (Cicer arietinum L.).</title>
        <authorList>
            <person name="Zhang J."/>
        </authorList>
    </citation>
    <scope>NUCLEOTIDE SEQUENCE [LARGE SCALE GENOMIC DNA]</scope>
    <source>
        <strain evidence="1 2">SDW018</strain>
    </source>
</reference>
<keyword evidence="2" id="KW-1185">Reference proteome</keyword>
<evidence type="ECO:0008006" key="3">
    <source>
        <dbReference type="Google" id="ProtNLM"/>
    </source>
</evidence>
<evidence type="ECO:0000313" key="2">
    <source>
        <dbReference type="Proteomes" id="UP000216442"/>
    </source>
</evidence>
<name>A0A271LB92_9HYPH</name>
<dbReference type="OrthoDB" id="7362266at2"/>
<dbReference type="EMBL" id="NPKJ01000072">
    <property type="protein sequence ID" value="PAQ05409.1"/>
    <property type="molecule type" value="Genomic_DNA"/>
</dbReference>
<dbReference type="AlphaFoldDB" id="A0A271LB92"/>
<accession>A0A271LB92</accession>
<sequence>MVRKGPSKKRDETFVRGRLVIARGFLKDARNSNAVADPGDIGNPSRSTIINCAIAFTDVITAKYIGETNKDDHQAVVKLLRATLGNRLPEAQARNLASLLELKDEVQYGSRAKTRRDADRALERLEEYADWAERTIAE</sequence>
<proteinExistence type="predicted"/>
<comment type="caution">
    <text evidence="1">The sequence shown here is derived from an EMBL/GenBank/DDBJ whole genome shotgun (WGS) entry which is preliminary data.</text>
</comment>
<dbReference type="RefSeq" id="WP_095495998.1">
    <property type="nucleotide sequence ID" value="NZ_NPKJ01000072.1"/>
</dbReference>
<evidence type="ECO:0000313" key="1">
    <source>
        <dbReference type="EMBL" id="PAQ05409.1"/>
    </source>
</evidence>
<gene>
    <name evidence="1" type="ORF">CIT26_30305</name>
</gene>
<organism evidence="1 2">
    <name type="scientific">Mesorhizobium temperatum</name>
    <dbReference type="NCBI Taxonomy" id="241416"/>
    <lineage>
        <taxon>Bacteria</taxon>
        <taxon>Pseudomonadati</taxon>
        <taxon>Pseudomonadota</taxon>
        <taxon>Alphaproteobacteria</taxon>
        <taxon>Hyphomicrobiales</taxon>
        <taxon>Phyllobacteriaceae</taxon>
        <taxon>Mesorhizobium</taxon>
    </lineage>
</organism>